<dbReference type="EMBL" id="JASAOG010000086">
    <property type="protein sequence ID" value="KAK0053450.1"/>
    <property type="molecule type" value="Genomic_DNA"/>
</dbReference>
<dbReference type="Pfam" id="PF18027">
    <property type="entry name" value="Pepdidase_M14_N"/>
    <property type="match status" value="1"/>
</dbReference>
<dbReference type="FunFam" id="3.40.630.10:FF:000011">
    <property type="entry name" value="cytosolic carboxypeptidase 2 isoform X1"/>
    <property type="match status" value="1"/>
</dbReference>
<evidence type="ECO:0000256" key="9">
    <source>
        <dbReference type="PROSITE-ProRule" id="PRU01379"/>
    </source>
</evidence>
<evidence type="ECO:0000256" key="8">
    <source>
        <dbReference type="ARBA" id="ARBA00023049"/>
    </source>
</evidence>
<evidence type="ECO:0000313" key="13">
    <source>
        <dbReference type="Proteomes" id="UP001233172"/>
    </source>
</evidence>
<feature type="domain" description="Peptidase M14" evidence="11">
    <location>
        <begin position="833"/>
        <end position="1104"/>
    </location>
</feature>
<keyword evidence="6" id="KW-0378">Hydrolase</keyword>
<feature type="active site" description="Proton donor/acceptor" evidence="9">
    <location>
        <position position="1068"/>
    </location>
</feature>
<feature type="compositionally biased region" description="Basic residues" evidence="10">
    <location>
        <begin position="1174"/>
        <end position="1183"/>
    </location>
</feature>
<keyword evidence="3 12" id="KW-0121">Carboxypeptidase</keyword>
<evidence type="ECO:0000256" key="4">
    <source>
        <dbReference type="ARBA" id="ARBA00022670"/>
    </source>
</evidence>
<dbReference type="Gene3D" id="3.40.630.10">
    <property type="entry name" value="Zn peptidases"/>
    <property type="match status" value="1"/>
</dbReference>
<sequence>MESRLPDLQSKPIDLKNVGFDEKNKIAEEPFQMDFVIKECSNISNSNSSVSFQRESLHETSNKYISEDGSEEWSSDSVDLSDCYIKHLFKVDTNGKKKNNSIRHSLPHSCHSEINMPTKSEVISRNSSEDVGKDSKAGSSFISNESWKSRLNCVELENSPGKANFRCLRKRWAGRIHDYNLEQSISVGTVSTRLDLDPMLGESVRVRTVEKGLTRSQRNIGVKGSSSSSSDFNTSDDSASLVSCDSVDSSGFDHENITGSLHSIDTLENNKCTRITSSAQPCKRFEETEEGDSTLHSVSSLSDIIMIDSRSSSRNINDSRPASSTANSLATSNSRSSRHGTSSDSNEKGVSRNSRTLDVESISSSRCRLSERGDRKQVTRSDSLPSRNHSATSCSVTSYETSESRTVTTSSCSKETSTLPSLSAPTSYLKASRSSSPSGRLSCSKPTSGSDKSISRYTTSVSSSAPDSNSASRRSTDMSGSLTSSQETESTTSIATSSSDSDSTTVYSSSSSSSDSSWLDYEYAAYIFKPKYEKNPEWVKSLLEKFSSTSQTCDATVKEDLDLYHDADSKLQEDLLKTTQLIYSCGESGKMVPRLREPRSLYALNKELGPQQAARWPADLQVINERIKHIQTIPTEPEPFYKQTGFEKCPMVRGEANGGKVAFSYEANSSFFMKSRVGGSRNGCDQCSISLQSENDTTLIFESRFESGNLGKAVQVGERDYELWLRHDLYTNKHTQWFYFRVSNTRAYVEYRFTIVNFMKSDSLYNDGMKPVMYSEKEAELNKVGWIRAGNNIKYYKNNLRYEMGKGERYYYSMTWTIQFKHDRDTVYFSHCYPYTYTDLQNYLLDLTNDPIKSRICKQRVLCRTLAGNLVYVITITSASQNPEDMKHKKAVVVTSRVHPGESNSSWMLKGFLDFVTSSSPDAKLLRDSFIFKVVPMLNPDGVIVGNYRCSLTGRDLNRNYKTALKDAYPSVFHTKQMIRKLLLERDVIVYCDLHGHSRRQNVFIYGCEQPHRSNKRFHERIFPSMLNRNTPEKFCYDSCKFKVQKSKEGTGRVVMWNMGIMNSYTMEATFCGSSLGKKKGFHFNQRDFEMMGYHFCDTLLDYCDPDMTKCDQILYELKQKHHMMVLAKMAEKGLQVEDFPEVDMSTDTESSDDGSDSSISDGPPVHLQFTAPKPKKKKLRSKREREKLHKEEARKTTPVQEDKKMRNNQVKPLKPDNGKTMKYSTNIPKRTRSLDDRTNSGIPVFVQERFEEKQQKKHEYLEALTAAYINNNIPIVTDPGELDNELITMAASEEADLKSDKRTVFGVESPKPMTVMTRQPSKIAMATTDIWSSEPVIHFRYSGKNSEFLNSHPHPEPSQPRPSQAAGSEVPQSNGEALTDSARFQSVFRELDLHRITPKWLQEEASRIYARRGDDSPFKISRIFGRREVASSETSVEDILKSSLTHSASSSLARRKHKPHLLEVSAAQQRQTETLSHDRMSSIKTHPNPFDEISDASRAAPSDQTSQATVSSVTPVKVVQLQSSDVVRDIATPQAPKKSGKSFREKSGRKSRKSMRYDEENCKETTQQNSVEEGTPSSTESRKLLTTEHRTLNLNIALDVK</sequence>
<feature type="region of interest" description="Disordered" evidence="10">
    <location>
        <begin position="1348"/>
        <end position="1377"/>
    </location>
</feature>
<reference evidence="12" key="2">
    <citation type="submission" date="2023-04" db="EMBL/GenBank/DDBJ databases">
        <authorList>
            <person name="Bu L."/>
            <person name="Lu L."/>
            <person name="Laidemitt M.R."/>
            <person name="Zhang S.M."/>
            <person name="Mutuku M."/>
            <person name="Mkoji G."/>
            <person name="Steinauer M."/>
            <person name="Loker E.S."/>
        </authorList>
    </citation>
    <scope>NUCLEOTIDE SEQUENCE</scope>
    <source>
        <strain evidence="12">KasaAsao</strain>
        <tissue evidence="12">Whole Snail</tissue>
    </source>
</reference>
<evidence type="ECO:0000313" key="12">
    <source>
        <dbReference type="EMBL" id="KAK0053450.1"/>
    </source>
</evidence>
<gene>
    <name evidence="12" type="ORF">Bpfe_017148</name>
</gene>
<feature type="region of interest" description="Disordered" evidence="10">
    <location>
        <begin position="1144"/>
        <end position="1225"/>
    </location>
</feature>
<evidence type="ECO:0000256" key="2">
    <source>
        <dbReference type="ARBA" id="ARBA00005988"/>
    </source>
</evidence>
<dbReference type="PROSITE" id="PS52035">
    <property type="entry name" value="PEPTIDASE_M14"/>
    <property type="match status" value="1"/>
</dbReference>
<dbReference type="InterPro" id="IPR050821">
    <property type="entry name" value="Cytosolic_carboxypeptidase"/>
</dbReference>
<keyword evidence="4" id="KW-0645">Protease</keyword>
<name>A0AAD8F6T1_BIOPF</name>
<feature type="non-terminal residue" evidence="12">
    <location>
        <position position="1"/>
    </location>
</feature>
<feature type="region of interest" description="Disordered" evidence="10">
    <location>
        <begin position="312"/>
        <end position="516"/>
    </location>
</feature>
<reference evidence="12" key="1">
    <citation type="journal article" date="2023" name="PLoS Negl. Trop. Dis.">
        <title>A genome sequence for Biomphalaria pfeifferi, the major vector snail for the human-infecting parasite Schistosoma mansoni.</title>
        <authorList>
            <person name="Bu L."/>
            <person name="Lu L."/>
            <person name="Laidemitt M.R."/>
            <person name="Zhang S.M."/>
            <person name="Mutuku M."/>
            <person name="Mkoji G."/>
            <person name="Steinauer M."/>
            <person name="Loker E.S."/>
        </authorList>
    </citation>
    <scope>NUCLEOTIDE SEQUENCE</scope>
    <source>
        <strain evidence="12">KasaAsao</strain>
    </source>
</reference>
<comment type="similarity">
    <text evidence="2 9">Belongs to the peptidase M14 family.</text>
</comment>
<evidence type="ECO:0000259" key="11">
    <source>
        <dbReference type="PROSITE" id="PS52035"/>
    </source>
</evidence>
<dbReference type="CDD" id="cd06907">
    <property type="entry name" value="M14_AGBL2-3_like"/>
    <property type="match status" value="1"/>
</dbReference>
<feature type="compositionally biased region" description="Low complexity" evidence="10">
    <location>
        <begin position="312"/>
        <end position="344"/>
    </location>
</feature>
<dbReference type="Gene3D" id="2.60.40.3120">
    <property type="match status" value="1"/>
</dbReference>
<organism evidence="12 13">
    <name type="scientific">Biomphalaria pfeifferi</name>
    <name type="common">Bloodfluke planorb</name>
    <name type="synonym">Freshwater snail</name>
    <dbReference type="NCBI Taxonomy" id="112525"/>
    <lineage>
        <taxon>Eukaryota</taxon>
        <taxon>Metazoa</taxon>
        <taxon>Spiralia</taxon>
        <taxon>Lophotrochozoa</taxon>
        <taxon>Mollusca</taxon>
        <taxon>Gastropoda</taxon>
        <taxon>Heterobranchia</taxon>
        <taxon>Euthyneura</taxon>
        <taxon>Panpulmonata</taxon>
        <taxon>Hygrophila</taxon>
        <taxon>Lymnaeoidea</taxon>
        <taxon>Planorbidae</taxon>
        <taxon>Biomphalaria</taxon>
    </lineage>
</organism>
<dbReference type="GO" id="GO:0004181">
    <property type="term" value="F:metallocarboxypeptidase activity"/>
    <property type="evidence" value="ECO:0007669"/>
    <property type="project" value="InterPro"/>
</dbReference>
<dbReference type="PANTHER" id="PTHR12756:SF45">
    <property type="entry name" value="CYTOSOLIC CARBOXYPEPTIDASE NNA1"/>
    <property type="match status" value="1"/>
</dbReference>
<dbReference type="InterPro" id="IPR040626">
    <property type="entry name" value="Pepdidase_M14_N"/>
</dbReference>
<evidence type="ECO:0000256" key="5">
    <source>
        <dbReference type="ARBA" id="ARBA00022723"/>
    </source>
</evidence>
<comment type="caution">
    <text evidence="12">The sequence shown here is derived from an EMBL/GenBank/DDBJ whole genome shotgun (WGS) entry which is preliminary data.</text>
</comment>
<dbReference type="InterPro" id="IPR000834">
    <property type="entry name" value="Peptidase_M14"/>
</dbReference>
<feature type="compositionally biased region" description="Basic and acidic residues" evidence="10">
    <location>
        <begin position="1184"/>
        <end position="1206"/>
    </location>
</feature>
<feature type="compositionally biased region" description="Low complexity" evidence="10">
    <location>
        <begin position="395"/>
        <end position="444"/>
    </location>
</feature>
<feature type="compositionally biased region" description="Polar residues" evidence="10">
    <location>
        <begin position="1503"/>
        <end position="1514"/>
    </location>
</feature>
<evidence type="ECO:0000256" key="6">
    <source>
        <dbReference type="ARBA" id="ARBA00022801"/>
    </source>
</evidence>
<feature type="region of interest" description="Disordered" evidence="10">
    <location>
        <begin position="1448"/>
        <end position="1514"/>
    </location>
</feature>
<accession>A0AAD8F6T1</accession>
<feature type="compositionally biased region" description="Acidic residues" evidence="10">
    <location>
        <begin position="1144"/>
        <end position="1156"/>
    </location>
</feature>
<feature type="compositionally biased region" description="Polar residues" evidence="10">
    <location>
        <begin position="1565"/>
        <end position="1580"/>
    </location>
</feature>
<keyword evidence="7" id="KW-0862">Zinc</keyword>
<feature type="region of interest" description="Disordered" evidence="10">
    <location>
        <begin position="217"/>
        <end position="237"/>
    </location>
</feature>
<dbReference type="Proteomes" id="UP001233172">
    <property type="component" value="Unassembled WGS sequence"/>
</dbReference>
<evidence type="ECO:0000256" key="10">
    <source>
        <dbReference type="SAM" id="MobiDB-lite"/>
    </source>
</evidence>
<feature type="compositionally biased region" description="Low complexity" evidence="10">
    <location>
        <begin position="455"/>
        <end position="516"/>
    </location>
</feature>
<dbReference type="GO" id="GO:0006508">
    <property type="term" value="P:proteolysis"/>
    <property type="evidence" value="ECO:0007669"/>
    <property type="project" value="UniProtKB-KW"/>
</dbReference>
<feature type="compositionally biased region" description="Polar residues" evidence="10">
    <location>
        <begin position="380"/>
        <end position="394"/>
    </location>
</feature>
<feature type="compositionally biased region" description="Basic and acidic residues" evidence="10">
    <location>
        <begin position="345"/>
        <end position="358"/>
    </location>
</feature>
<dbReference type="SUPFAM" id="SSF53187">
    <property type="entry name" value="Zn-dependent exopeptidases"/>
    <property type="match status" value="1"/>
</dbReference>
<feature type="compositionally biased region" description="Basic and acidic residues" evidence="10">
    <location>
        <begin position="368"/>
        <end position="379"/>
    </location>
</feature>
<keyword evidence="5" id="KW-0479">Metal-binding</keyword>
<comment type="cofactor">
    <cofactor evidence="1">
        <name>Zn(2+)</name>
        <dbReference type="ChEBI" id="CHEBI:29105"/>
    </cofactor>
</comment>
<feature type="compositionally biased region" description="Polar residues" evidence="10">
    <location>
        <begin position="1362"/>
        <end position="1377"/>
    </location>
</feature>
<evidence type="ECO:0000256" key="7">
    <source>
        <dbReference type="ARBA" id="ARBA00022833"/>
    </source>
</evidence>
<proteinExistence type="inferred from homology"/>
<evidence type="ECO:0000256" key="3">
    <source>
        <dbReference type="ARBA" id="ARBA00022645"/>
    </source>
</evidence>
<feature type="region of interest" description="Disordered" evidence="10">
    <location>
        <begin position="1530"/>
        <end position="1586"/>
    </location>
</feature>
<keyword evidence="8" id="KW-0482">Metalloprotease</keyword>
<dbReference type="GO" id="GO:0008270">
    <property type="term" value="F:zinc ion binding"/>
    <property type="evidence" value="ECO:0007669"/>
    <property type="project" value="InterPro"/>
</dbReference>
<protein>
    <submittedName>
        <fullName evidence="12">Cytosolic carboxypeptidase 2</fullName>
    </submittedName>
</protein>
<evidence type="ECO:0000256" key="1">
    <source>
        <dbReference type="ARBA" id="ARBA00001947"/>
    </source>
</evidence>
<keyword evidence="13" id="KW-1185">Reference proteome</keyword>
<dbReference type="PANTHER" id="PTHR12756">
    <property type="entry name" value="CYTOSOLIC CARBOXYPEPTIDASE"/>
    <property type="match status" value="1"/>
</dbReference>
<dbReference type="Pfam" id="PF00246">
    <property type="entry name" value="Peptidase_M14"/>
    <property type="match status" value="1"/>
</dbReference>
<feature type="compositionally biased region" description="Low complexity" evidence="10">
    <location>
        <begin position="225"/>
        <end position="237"/>
    </location>
</feature>